<dbReference type="Gene3D" id="3.40.50.2300">
    <property type="match status" value="2"/>
</dbReference>
<dbReference type="Pfam" id="PF02518">
    <property type="entry name" value="HATPase_c"/>
    <property type="match status" value="1"/>
</dbReference>
<comment type="function">
    <text evidence="14">Member of the two-component regulatory system BvgS/BvgA. Phosphorylates BvgA via a four-step phosphorelay in response to environmental signals.</text>
</comment>
<dbReference type="InterPro" id="IPR000700">
    <property type="entry name" value="PAS-assoc_C"/>
</dbReference>
<dbReference type="PRINTS" id="PR00344">
    <property type="entry name" value="BCTRLSENSOR"/>
</dbReference>
<evidence type="ECO:0000259" key="22">
    <source>
        <dbReference type="PROSITE" id="PS50113"/>
    </source>
</evidence>
<dbReference type="InterPro" id="IPR036890">
    <property type="entry name" value="HATPase_C_sf"/>
</dbReference>
<evidence type="ECO:0000259" key="23">
    <source>
        <dbReference type="PROSITE" id="PS50894"/>
    </source>
</evidence>
<keyword evidence="11" id="KW-0902">Two-component regulatory system</keyword>
<evidence type="ECO:0000256" key="17">
    <source>
        <dbReference type="PROSITE-ProRule" id="PRU00169"/>
    </source>
</evidence>
<comment type="catalytic activity">
    <reaction evidence="1">
        <text>ATP + protein L-histidine = ADP + protein N-phospho-L-histidine.</text>
        <dbReference type="EC" id="2.7.13.3"/>
    </reaction>
</comment>
<dbReference type="Gene3D" id="3.30.450.350">
    <property type="entry name" value="CHASE domain"/>
    <property type="match status" value="1"/>
</dbReference>
<dbReference type="InterPro" id="IPR005467">
    <property type="entry name" value="His_kinase_dom"/>
</dbReference>
<evidence type="ECO:0000256" key="14">
    <source>
        <dbReference type="ARBA" id="ARBA00058004"/>
    </source>
</evidence>
<dbReference type="GO" id="GO:0005886">
    <property type="term" value="C:plasma membrane"/>
    <property type="evidence" value="ECO:0007669"/>
    <property type="project" value="UniProtKB-SubCell"/>
</dbReference>
<evidence type="ECO:0000256" key="7">
    <source>
        <dbReference type="ARBA" id="ARBA00022741"/>
    </source>
</evidence>
<dbReference type="GO" id="GO:0005524">
    <property type="term" value="F:ATP binding"/>
    <property type="evidence" value="ECO:0007669"/>
    <property type="project" value="UniProtKB-KW"/>
</dbReference>
<keyword evidence="9" id="KW-0067">ATP-binding</keyword>
<proteinExistence type="predicted"/>
<dbReference type="CDD" id="cd16922">
    <property type="entry name" value="HATPase_EvgS-ArcB-TorS-like"/>
    <property type="match status" value="1"/>
</dbReference>
<keyword evidence="5" id="KW-0808">Transferase</keyword>
<evidence type="ECO:0000259" key="19">
    <source>
        <dbReference type="PROSITE" id="PS50109"/>
    </source>
</evidence>
<dbReference type="InterPro" id="IPR036641">
    <property type="entry name" value="HPT_dom_sf"/>
</dbReference>
<dbReference type="SMART" id="SM00388">
    <property type="entry name" value="HisKA"/>
    <property type="match status" value="1"/>
</dbReference>
<dbReference type="InterPro" id="IPR042240">
    <property type="entry name" value="CHASE_sf"/>
</dbReference>
<evidence type="ECO:0000256" key="9">
    <source>
        <dbReference type="ARBA" id="ARBA00022840"/>
    </source>
</evidence>
<feature type="modified residue" description="Phosphohistidine" evidence="16">
    <location>
        <position position="1458"/>
    </location>
</feature>
<keyword evidence="25" id="KW-1185">Reference proteome</keyword>
<dbReference type="PROSITE" id="PS50110">
    <property type="entry name" value="RESPONSE_REGULATORY"/>
    <property type="match status" value="2"/>
</dbReference>
<evidence type="ECO:0000256" key="2">
    <source>
        <dbReference type="ARBA" id="ARBA00004370"/>
    </source>
</evidence>
<dbReference type="Pfam" id="PF01627">
    <property type="entry name" value="Hpt"/>
    <property type="match status" value="1"/>
</dbReference>
<evidence type="ECO:0000259" key="20">
    <source>
        <dbReference type="PROSITE" id="PS50110"/>
    </source>
</evidence>
<dbReference type="PANTHER" id="PTHR45339">
    <property type="entry name" value="HYBRID SIGNAL TRANSDUCTION HISTIDINE KINASE J"/>
    <property type="match status" value="1"/>
</dbReference>
<dbReference type="InterPro" id="IPR000014">
    <property type="entry name" value="PAS"/>
</dbReference>
<evidence type="ECO:0000256" key="1">
    <source>
        <dbReference type="ARBA" id="ARBA00000085"/>
    </source>
</evidence>
<dbReference type="InterPro" id="IPR003594">
    <property type="entry name" value="HATPase_dom"/>
</dbReference>
<evidence type="ECO:0000256" key="12">
    <source>
        <dbReference type="ARBA" id="ARBA00023136"/>
    </source>
</evidence>
<dbReference type="FunFam" id="3.30.565.10:FF:000010">
    <property type="entry name" value="Sensor histidine kinase RcsC"/>
    <property type="match status" value="1"/>
</dbReference>
<dbReference type="FunFam" id="1.10.287.130:FF:000038">
    <property type="entry name" value="Sensory transduction histidine kinase"/>
    <property type="match status" value="1"/>
</dbReference>
<dbReference type="InterPro" id="IPR035965">
    <property type="entry name" value="PAS-like_dom_sf"/>
</dbReference>
<dbReference type="InterPro" id="IPR001610">
    <property type="entry name" value="PAC"/>
</dbReference>
<dbReference type="CDD" id="cd00088">
    <property type="entry name" value="HPT"/>
    <property type="match status" value="1"/>
</dbReference>
<dbReference type="InterPro" id="IPR008207">
    <property type="entry name" value="Sig_transdc_His_kin_Hpt_dom"/>
</dbReference>
<evidence type="ECO:0000256" key="15">
    <source>
        <dbReference type="ARBA" id="ARBA00070152"/>
    </source>
</evidence>
<dbReference type="InterPro" id="IPR036097">
    <property type="entry name" value="HisK_dim/P_sf"/>
</dbReference>
<dbReference type="InterPro" id="IPR011006">
    <property type="entry name" value="CheY-like_superfamily"/>
</dbReference>
<keyword evidence="8" id="KW-0418">Kinase</keyword>
<dbReference type="SUPFAM" id="SSF55874">
    <property type="entry name" value="ATPase domain of HSP90 chaperone/DNA topoisomerase II/histidine kinase"/>
    <property type="match status" value="1"/>
</dbReference>
<dbReference type="PROSITE" id="PS50113">
    <property type="entry name" value="PAC"/>
    <property type="match status" value="3"/>
</dbReference>
<evidence type="ECO:0000256" key="8">
    <source>
        <dbReference type="ARBA" id="ARBA00022777"/>
    </source>
</evidence>
<feature type="domain" description="Response regulatory" evidence="20">
    <location>
        <begin position="1257"/>
        <end position="1374"/>
    </location>
</feature>
<keyword evidence="12 18" id="KW-0472">Membrane</keyword>
<feature type="domain" description="HPt" evidence="23">
    <location>
        <begin position="1419"/>
        <end position="1512"/>
    </location>
</feature>
<dbReference type="KEGG" id="ifl:C1H71_01755"/>
<dbReference type="NCBIfam" id="TIGR00229">
    <property type="entry name" value="sensory_box"/>
    <property type="match status" value="3"/>
</dbReference>
<dbReference type="PROSITE" id="PS50109">
    <property type="entry name" value="HIS_KIN"/>
    <property type="match status" value="1"/>
</dbReference>
<dbReference type="SUPFAM" id="SSF55785">
    <property type="entry name" value="PYP-like sensor domain (PAS domain)"/>
    <property type="match status" value="4"/>
</dbReference>
<dbReference type="SMART" id="SM00086">
    <property type="entry name" value="PAC"/>
    <property type="match status" value="3"/>
</dbReference>
<feature type="transmembrane region" description="Helical" evidence="18">
    <location>
        <begin position="308"/>
        <end position="329"/>
    </location>
</feature>
<dbReference type="SUPFAM" id="SSF47226">
    <property type="entry name" value="Histidine-containing phosphotransfer domain, HPT domain"/>
    <property type="match status" value="1"/>
</dbReference>
<comment type="subcellular location">
    <subcellularLocation>
        <location evidence="2">Membrane</location>
    </subcellularLocation>
</comment>
<dbReference type="Pfam" id="PF00989">
    <property type="entry name" value="PAS"/>
    <property type="match status" value="1"/>
</dbReference>
<dbReference type="SMART" id="SM00387">
    <property type="entry name" value="HATPase_c"/>
    <property type="match status" value="1"/>
</dbReference>
<feature type="domain" description="Histidine kinase" evidence="19">
    <location>
        <begin position="877"/>
        <end position="1098"/>
    </location>
</feature>
<dbReference type="PANTHER" id="PTHR45339:SF3">
    <property type="entry name" value="HISTIDINE KINASE"/>
    <property type="match status" value="1"/>
</dbReference>
<dbReference type="Pfam" id="PF00072">
    <property type="entry name" value="Response_reg"/>
    <property type="match status" value="1"/>
</dbReference>
<dbReference type="SUPFAM" id="SSF52172">
    <property type="entry name" value="CheY-like"/>
    <property type="match status" value="2"/>
</dbReference>
<dbReference type="Gene3D" id="3.30.450.20">
    <property type="entry name" value="PAS domain"/>
    <property type="match status" value="4"/>
</dbReference>
<dbReference type="InterPro" id="IPR013767">
    <property type="entry name" value="PAS_fold"/>
</dbReference>
<dbReference type="Gene3D" id="3.30.565.10">
    <property type="entry name" value="Histidine kinase-like ATPase, C-terminal domain"/>
    <property type="match status" value="1"/>
</dbReference>
<name>A0A7G3G564_9NEIS</name>
<evidence type="ECO:0000256" key="4">
    <source>
        <dbReference type="ARBA" id="ARBA00022553"/>
    </source>
</evidence>
<feature type="domain" description="PAS" evidence="21">
    <location>
        <begin position="349"/>
        <end position="419"/>
    </location>
</feature>
<dbReference type="InterPro" id="IPR013655">
    <property type="entry name" value="PAS_fold_3"/>
</dbReference>
<evidence type="ECO:0000259" key="21">
    <source>
        <dbReference type="PROSITE" id="PS50112"/>
    </source>
</evidence>
<dbReference type="PROSITE" id="PS50894">
    <property type="entry name" value="HPT"/>
    <property type="match status" value="1"/>
</dbReference>
<dbReference type="EC" id="2.7.13.3" evidence="3"/>
<dbReference type="InterPro" id="IPR003661">
    <property type="entry name" value="HisK_dim/P_dom"/>
</dbReference>
<dbReference type="SMART" id="SM00091">
    <property type="entry name" value="PAS"/>
    <property type="match status" value="4"/>
</dbReference>
<dbReference type="CDD" id="cd00130">
    <property type="entry name" value="PAS"/>
    <property type="match status" value="3"/>
</dbReference>
<dbReference type="SUPFAM" id="SSF47384">
    <property type="entry name" value="Homodimeric domain of signal transducing histidine kinase"/>
    <property type="match status" value="1"/>
</dbReference>
<dbReference type="SMART" id="SM00448">
    <property type="entry name" value="REC"/>
    <property type="match status" value="2"/>
</dbReference>
<gene>
    <name evidence="24" type="ORF">C1H71_01755</name>
</gene>
<dbReference type="Pfam" id="PF03924">
    <property type="entry name" value="CHASE"/>
    <property type="match status" value="1"/>
</dbReference>
<dbReference type="Gene3D" id="1.10.287.130">
    <property type="match status" value="1"/>
</dbReference>
<keyword evidence="6 18" id="KW-0812">Transmembrane</keyword>
<keyword evidence="4 17" id="KW-0597">Phosphoprotein</keyword>
<organism evidence="24 25">
    <name type="scientific">Iodobacter fluviatilis</name>
    <dbReference type="NCBI Taxonomy" id="537"/>
    <lineage>
        <taxon>Bacteria</taxon>
        <taxon>Pseudomonadati</taxon>
        <taxon>Pseudomonadota</taxon>
        <taxon>Betaproteobacteria</taxon>
        <taxon>Neisseriales</taxon>
        <taxon>Chitinibacteraceae</taxon>
        <taxon>Iodobacter</taxon>
    </lineage>
</organism>
<feature type="modified residue" description="4-aspartylphosphate" evidence="17">
    <location>
        <position position="1166"/>
    </location>
</feature>
<feature type="domain" description="PAC" evidence="22">
    <location>
        <begin position="677"/>
        <end position="729"/>
    </location>
</feature>
<keyword evidence="13" id="KW-0131">Cell cycle</keyword>
<evidence type="ECO:0000256" key="11">
    <source>
        <dbReference type="ARBA" id="ARBA00023012"/>
    </source>
</evidence>
<dbReference type="Gene3D" id="1.20.120.160">
    <property type="entry name" value="HPT domain"/>
    <property type="match status" value="1"/>
</dbReference>
<dbReference type="InterPro" id="IPR006189">
    <property type="entry name" value="CHASE_dom"/>
</dbReference>
<dbReference type="GO" id="GO:0006355">
    <property type="term" value="P:regulation of DNA-templated transcription"/>
    <property type="evidence" value="ECO:0007669"/>
    <property type="project" value="InterPro"/>
</dbReference>
<dbReference type="EMBL" id="CP025781">
    <property type="protein sequence ID" value="QBC42411.1"/>
    <property type="molecule type" value="Genomic_DNA"/>
</dbReference>
<dbReference type="Pfam" id="PF08447">
    <property type="entry name" value="PAS_3"/>
    <property type="match status" value="3"/>
</dbReference>
<evidence type="ECO:0000313" key="25">
    <source>
        <dbReference type="Proteomes" id="UP000515917"/>
    </source>
</evidence>
<evidence type="ECO:0000256" key="10">
    <source>
        <dbReference type="ARBA" id="ARBA00022989"/>
    </source>
</evidence>
<evidence type="ECO:0000256" key="5">
    <source>
        <dbReference type="ARBA" id="ARBA00022679"/>
    </source>
</evidence>
<dbReference type="GO" id="GO:0000155">
    <property type="term" value="F:phosphorelay sensor kinase activity"/>
    <property type="evidence" value="ECO:0007669"/>
    <property type="project" value="InterPro"/>
</dbReference>
<feature type="domain" description="PAC" evidence="22">
    <location>
        <begin position="548"/>
        <end position="600"/>
    </location>
</feature>
<feature type="domain" description="Response regulatory" evidence="20">
    <location>
        <begin position="1115"/>
        <end position="1231"/>
    </location>
</feature>
<reference evidence="24 25" key="1">
    <citation type="submission" date="2018-01" db="EMBL/GenBank/DDBJ databases">
        <title>Genome sequence of Iodobacter sp. strain PCH194 isolated from Indian Trans-Himalaya.</title>
        <authorList>
            <person name="Kumar V."/>
            <person name="Thakur V."/>
            <person name="Kumar S."/>
            <person name="Singh D."/>
        </authorList>
    </citation>
    <scope>NUCLEOTIDE SEQUENCE [LARGE SCALE GENOMIC DNA]</scope>
    <source>
        <strain evidence="24 25">PCH194</strain>
    </source>
</reference>
<keyword evidence="10 18" id="KW-1133">Transmembrane helix</keyword>
<dbReference type="CDD" id="cd17546">
    <property type="entry name" value="REC_hyHK_CKI1_RcsC-like"/>
    <property type="match status" value="1"/>
</dbReference>
<dbReference type="Pfam" id="PF00512">
    <property type="entry name" value="HisKA"/>
    <property type="match status" value="1"/>
</dbReference>
<keyword evidence="7" id="KW-0547">Nucleotide-binding</keyword>
<dbReference type="SMART" id="SM01079">
    <property type="entry name" value="CHASE"/>
    <property type="match status" value="1"/>
</dbReference>
<dbReference type="PROSITE" id="PS50112">
    <property type="entry name" value="PAS"/>
    <property type="match status" value="1"/>
</dbReference>
<dbReference type="Proteomes" id="UP000515917">
    <property type="component" value="Chromosome"/>
</dbReference>
<evidence type="ECO:0000313" key="24">
    <source>
        <dbReference type="EMBL" id="QBC42411.1"/>
    </source>
</evidence>
<evidence type="ECO:0000256" key="3">
    <source>
        <dbReference type="ARBA" id="ARBA00012438"/>
    </source>
</evidence>
<feature type="modified residue" description="4-aspartylphosphate" evidence="17">
    <location>
        <position position="1306"/>
    </location>
</feature>
<dbReference type="CDD" id="cd00082">
    <property type="entry name" value="HisKA"/>
    <property type="match status" value="1"/>
</dbReference>
<dbReference type="RefSeq" id="WP_130105032.1">
    <property type="nucleotide sequence ID" value="NZ_CP025781.1"/>
</dbReference>
<evidence type="ECO:0000256" key="16">
    <source>
        <dbReference type="PROSITE-ProRule" id="PRU00110"/>
    </source>
</evidence>
<feature type="domain" description="PAC" evidence="22">
    <location>
        <begin position="806"/>
        <end position="859"/>
    </location>
</feature>
<feature type="transmembrane region" description="Helical" evidence="18">
    <location>
        <begin position="20"/>
        <end position="36"/>
    </location>
</feature>
<evidence type="ECO:0000256" key="18">
    <source>
        <dbReference type="SAM" id="Phobius"/>
    </source>
</evidence>
<dbReference type="InterPro" id="IPR001789">
    <property type="entry name" value="Sig_transdc_resp-reg_receiver"/>
</dbReference>
<evidence type="ECO:0000256" key="6">
    <source>
        <dbReference type="ARBA" id="ARBA00022692"/>
    </source>
</evidence>
<protein>
    <recommendedName>
        <fullName evidence="15">Virulence sensor protein BvgS</fullName>
        <ecNumber evidence="3">2.7.13.3</ecNumber>
    </recommendedName>
</protein>
<sequence length="1512" mass="169726">MKLFWSRMYEYKTVWQGPMWLGLLGLVFSIVVALFVDRAETERADAAFLQMSDRLVQATQSRLSNYAVSLRYAHAFSGVNRNNMIEFSRYIQFLNLPAALPGALSIGLIRKVSAEDWDKYYAQSRQHLPITQFKVQSLTDAFIVEALEPGILKTEVLGYDFAQDPELAKRLTAVMAHEKELIIRSASIGAQHHADFFVFVPWYSLNSRGNNISSKGGTVLGFFYMPIDAEKMMASINSEYSNFLNFSIYFGNGKKEENKIFSLDKNNKQSLDTASLGREFLINYAGSNFTFMIKSGHDFDRIYKKNDYAWCLLFGMLISASLTICYGLLKKHKNIKDEFNFFSQSKQNNNDKYECVIDAVGDVIFTIDYSGKILKVNNQAEMVFKYNESDVVGKNLAPFLLDLSLSELNKHIEHCINMQGSKSDSTLIKVQCKNNQGVGFFAWLHLYDLKIDKTLLCVLSKPSHSWFADTEAIQERLQLAVDSAGLGIWEWQLAENKIFWDKVMYALYALDPTRFEISYASWSALIINDDFAQFDGAIHAMLQDGDPLHETVRIRRADGEIRYISMHGKLIINEEDQSERVIGVNFDITPLKAAEALLRESGERFSLAAQAAQEGIWDWNMQTGEVWFSPQWKANFGYQDGELANNLTTWDQLIDSEDRKSFLRLTQEYNDGTVARFELTLRFKHKDGHWVSVRSRAVHLKNAQGEVVRMVGSHEDITEILKHEAALDDSRKRMDLTIQCAGLGVWDWDITSDEVLFGGKWAEMLGYDESEIKPHIESWALLVHPDDFAAANKILQAHFDGIVPVYSAEFRMLEKSGSWRWILGVGRVNAFNDDGKPLRILGVNIDIHERKMNEAALQEATAMAEAANRAKSEFLANMSHEIRTPLNAVLGFSSLMRTGNLEPQQRDFVDSIHTAGNALLYLINDLLDFSKIEAGKLELENIQFDFRQVCEEAFEMIAQKANEKRLDIASIVVPSVPECLIGDPGRIRQVLLNLLNNAIKFTEQGQVLMRVYSEAVVDHKVNIRLEVEDSGVGISDKVKKVLFSSFTQADASTTRKFGGTGLGLSICKKLIEAMGGRIGVDSVEGKGALFWFELQLATGNVPVPININYSDRSNKVLVIDAFAAHAEALWILLGRLGLVADCYNDVQRGLAALNADDANFMLAIVDNRFESMSFTQIVDVIRSNKKWADLPIIILSDWSYSDNTYLKEHADFYLAKPVQERALRLCIDAALDLPKKVMPLQQDLSLSIESISDLKLYILVAEDNPINQKVAVLMLQNLGCRVDVAANGLEALNAVQKGNYDLVFMDCQMPEMDGYTAVAHIRSLVGPQSKVPIVALTANAFKSDQDRCFAIGMNDFIAKPISVEHLIRVLSIFFPNQQTGPAVLAQSRGNMSLPIEATDVENEMASIYQTFEDLKKMLGMDMTDELIQLFLPTLDECLANLGPVIESGSGDAVVTCAHKLKGAAAQMGAQSLADLCKKVEQTGRDKKLEEAWPFHAKIVALGSAVGQRLRDK</sequence>
<evidence type="ECO:0000256" key="13">
    <source>
        <dbReference type="ARBA" id="ARBA00023306"/>
    </source>
</evidence>
<dbReference type="InterPro" id="IPR004358">
    <property type="entry name" value="Sig_transdc_His_kin-like_C"/>
</dbReference>
<accession>A0A7G3G564</accession>